<proteinExistence type="predicted"/>
<accession>A0A4S8M1W1</accession>
<evidence type="ECO:0000313" key="2">
    <source>
        <dbReference type="Proteomes" id="UP000297245"/>
    </source>
</evidence>
<protein>
    <submittedName>
        <fullName evidence="1">Uncharacterized protein</fullName>
    </submittedName>
</protein>
<keyword evidence="2" id="KW-1185">Reference proteome</keyword>
<dbReference type="Proteomes" id="UP000297245">
    <property type="component" value="Unassembled WGS sequence"/>
</dbReference>
<gene>
    <name evidence="1" type="ORF">K435DRAFT_778718</name>
</gene>
<dbReference type="OrthoDB" id="10261556at2759"/>
<dbReference type="EMBL" id="ML179185">
    <property type="protein sequence ID" value="THU96072.1"/>
    <property type="molecule type" value="Genomic_DNA"/>
</dbReference>
<evidence type="ECO:0000313" key="1">
    <source>
        <dbReference type="EMBL" id="THU96072.1"/>
    </source>
</evidence>
<dbReference type="AlphaFoldDB" id="A0A4S8M1W1"/>
<name>A0A4S8M1W1_DENBC</name>
<organism evidence="1 2">
    <name type="scientific">Dendrothele bispora (strain CBS 962.96)</name>
    <dbReference type="NCBI Taxonomy" id="1314807"/>
    <lineage>
        <taxon>Eukaryota</taxon>
        <taxon>Fungi</taxon>
        <taxon>Dikarya</taxon>
        <taxon>Basidiomycota</taxon>
        <taxon>Agaricomycotina</taxon>
        <taxon>Agaricomycetes</taxon>
        <taxon>Agaricomycetidae</taxon>
        <taxon>Agaricales</taxon>
        <taxon>Agaricales incertae sedis</taxon>
        <taxon>Dendrothele</taxon>
    </lineage>
</organism>
<reference evidence="1 2" key="1">
    <citation type="journal article" date="2019" name="Nat. Ecol. Evol.">
        <title>Megaphylogeny resolves global patterns of mushroom evolution.</title>
        <authorList>
            <person name="Varga T."/>
            <person name="Krizsan K."/>
            <person name="Foldi C."/>
            <person name="Dima B."/>
            <person name="Sanchez-Garcia M."/>
            <person name="Sanchez-Ramirez S."/>
            <person name="Szollosi G.J."/>
            <person name="Szarkandi J.G."/>
            <person name="Papp V."/>
            <person name="Albert L."/>
            <person name="Andreopoulos W."/>
            <person name="Angelini C."/>
            <person name="Antonin V."/>
            <person name="Barry K.W."/>
            <person name="Bougher N.L."/>
            <person name="Buchanan P."/>
            <person name="Buyck B."/>
            <person name="Bense V."/>
            <person name="Catcheside P."/>
            <person name="Chovatia M."/>
            <person name="Cooper J."/>
            <person name="Damon W."/>
            <person name="Desjardin D."/>
            <person name="Finy P."/>
            <person name="Geml J."/>
            <person name="Haridas S."/>
            <person name="Hughes K."/>
            <person name="Justo A."/>
            <person name="Karasinski D."/>
            <person name="Kautmanova I."/>
            <person name="Kiss B."/>
            <person name="Kocsube S."/>
            <person name="Kotiranta H."/>
            <person name="LaButti K.M."/>
            <person name="Lechner B.E."/>
            <person name="Liimatainen K."/>
            <person name="Lipzen A."/>
            <person name="Lukacs Z."/>
            <person name="Mihaltcheva S."/>
            <person name="Morgado L.N."/>
            <person name="Niskanen T."/>
            <person name="Noordeloos M.E."/>
            <person name="Ohm R.A."/>
            <person name="Ortiz-Santana B."/>
            <person name="Ovrebo C."/>
            <person name="Racz N."/>
            <person name="Riley R."/>
            <person name="Savchenko A."/>
            <person name="Shiryaev A."/>
            <person name="Soop K."/>
            <person name="Spirin V."/>
            <person name="Szebenyi C."/>
            <person name="Tomsovsky M."/>
            <person name="Tulloss R.E."/>
            <person name="Uehling J."/>
            <person name="Grigoriev I.V."/>
            <person name="Vagvolgyi C."/>
            <person name="Papp T."/>
            <person name="Martin F.M."/>
            <person name="Miettinen O."/>
            <person name="Hibbett D.S."/>
            <person name="Nagy L.G."/>
        </authorList>
    </citation>
    <scope>NUCLEOTIDE SEQUENCE [LARGE SCALE GENOMIC DNA]</scope>
    <source>
        <strain evidence="1 2">CBS 962.96</strain>
    </source>
</reference>
<sequence>MSLYSLHWRDYPCRHHLRYLSKLVLGQDVPRIAVSNRKDNVTLSVRFLQQPQSTYADLLYFKRRFT</sequence>